<organism evidence="2 3">
    <name type="scientific">Schleiferilactobacillus harbinensis DSM 16991</name>
    <dbReference type="NCBI Taxonomy" id="1122147"/>
    <lineage>
        <taxon>Bacteria</taxon>
        <taxon>Bacillati</taxon>
        <taxon>Bacillota</taxon>
        <taxon>Bacilli</taxon>
        <taxon>Lactobacillales</taxon>
        <taxon>Lactobacillaceae</taxon>
        <taxon>Schleiferilactobacillus</taxon>
    </lineage>
</organism>
<gene>
    <name evidence="2" type="ORF">FC91_GL002447</name>
</gene>
<reference evidence="2 3" key="1">
    <citation type="journal article" date="2015" name="Genome Announc.">
        <title>Expanding the biotechnology potential of lactobacilli through comparative genomics of 213 strains and associated genera.</title>
        <authorList>
            <person name="Sun Z."/>
            <person name="Harris H.M."/>
            <person name="McCann A."/>
            <person name="Guo C."/>
            <person name="Argimon S."/>
            <person name="Zhang W."/>
            <person name="Yang X."/>
            <person name="Jeffery I.B."/>
            <person name="Cooney J.C."/>
            <person name="Kagawa T.F."/>
            <person name="Liu W."/>
            <person name="Song Y."/>
            <person name="Salvetti E."/>
            <person name="Wrobel A."/>
            <person name="Rasinkangas P."/>
            <person name="Parkhill J."/>
            <person name="Rea M.C."/>
            <person name="O'Sullivan O."/>
            <person name="Ritari J."/>
            <person name="Douillard F.P."/>
            <person name="Paul Ross R."/>
            <person name="Yang R."/>
            <person name="Briner A.E."/>
            <person name="Felis G.E."/>
            <person name="de Vos W.M."/>
            <person name="Barrangou R."/>
            <person name="Klaenhammer T.R."/>
            <person name="Caufield P.W."/>
            <person name="Cui Y."/>
            <person name="Zhang H."/>
            <person name="O'Toole P.W."/>
        </authorList>
    </citation>
    <scope>NUCLEOTIDE SEQUENCE [LARGE SCALE GENOMIC DNA]</scope>
    <source>
        <strain evidence="2 3">DSM 16991</strain>
    </source>
</reference>
<dbReference type="InterPro" id="IPR005135">
    <property type="entry name" value="Endo/exonuclease/phosphatase"/>
</dbReference>
<dbReference type="GO" id="GO:0016020">
    <property type="term" value="C:membrane"/>
    <property type="evidence" value="ECO:0007669"/>
    <property type="project" value="GOC"/>
</dbReference>
<comment type="caution">
    <text evidence="2">The sequence shown here is derived from an EMBL/GenBank/DDBJ whole genome shotgun (WGS) entry which is preliminary data.</text>
</comment>
<dbReference type="Gene3D" id="3.60.10.10">
    <property type="entry name" value="Endonuclease/exonuclease/phosphatase"/>
    <property type="match status" value="1"/>
</dbReference>
<dbReference type="Proteomes" id="UP000050949">
    <property type="component" value="Unassembled WGS sequence"/>
</dbReference>
<name>A0A0R1XC62_9LACO</name>
<dbReference type="EMBL" id="AZFW01000044">
    <property type="protein sequence ID" value="KRM27688.1"/>
    <property type="molecule type" value="Genomic_DNA"/>
</dbReference>
<dbReference type="InterPro" id="IPR036691">
    <property type="entry name" value="Endo/exonu/phosph_ase_sf"/>
</dbReference>
<dbReference type="InterPro" id="IPR051916">
    <property type="entry name" value="GPI-anchor_lipid_remodeler"/>
</dbReference>
<evidence type="ECO:0000313" key="3">
    <source>
        <dbReference type="Proteomes" id="UP000050949"/>
    </source>
</evidence>
<dbReference type="PANTHER" id="PTHR14859">
    <property type="entry name" value="CALCOFLUOR WHITE HYPERSENSITIVE PROTEIN PRECURSOR"/>
    <property type="match status" value="1"/>
</dbReference>
<evidence type="ECO:0000259" key="1">
    <source>
        <dbReference type="Pfam" id="PF03372"/>
    </source>
</evidence>
<proteinExistence type="predicted"/>
<feature type="domain" description="Endonuclease/exonuclease/phosphatase" evidence="1">
    <location>
        <begin position="10"/>
        <end position="223"/>
    </location>
</feature>
<dbReference type="Pfam" id="PF03372">
    <property type="entry name" value="Exo_endo_phos"/>
    <property type="match status" value="1"/>
</dbReference>
<sequence>MISMPTLRVATYNIAAGQNPDPQAINRLFTEENLDLIGVQEVDRHTRRNPYDMPAAIAGTRYHAAFAPAIPVMGGDYGIALFSREPLLNVTNHHYAHFGEEKRVYQHGVYEVAGTPLSVYNTHLSFETPALRQLQVAELTAAMHADPIPRQVLFGDFNMDQSHQEWDYFDPALRRANGGAGGWFDTFNGRDAGMQSFAIDNILVTPNIQLSQVRVPSRILSDHQLLAATLTF</sequence>
<dbReference type="PATRIC" id="fig|1122147.4.peg.2526"/>
<evidence type="ECO:0000313" key="2">
    <source>
        <dbReference type="EMBL" id="KRM27688.1"/>
    </source>
</evidence>
<dbReference type="GO" id="GO:0006506">
    <property type="term" value="P:GPI anchor biosynthetic process"/>
    <property type="evidence" value="ECO:0007669"/>
    <property type="project" value="TreeGrafter"/>
</dbReference>
<dbReference type="PANTHER" id="PTHR14859:SF1">
    <property type="entry name" value="PGAP2-INTERACTING PROTEIN"/>
    <property type="match status" value="1"/>
</dbReference>
<dbReference type="AlphaFoldDB" id="A0A0R1XC62"/>
<protein>
    <recommendedName>
        <fullName evidence="1">Endonuclease/exonuclease/phosphatase domain-containing protein</fullName>
    </recommendedName>
</protein>
<dbReference type="SUPFAM" id="SSF56219">
    <property type="entry name" value="DNase I-like"/>
    <property type="match status" value="1"/>
</dbReference>
<accession>A0A0R1XC62</accession>
<dbReference type="eggNOG" id="COG3568">
    <property type="taxonomic scope" value="Bacteria"/>
</dbReference>
<dbReference type="GO" id="GO:0003824">
    <property type="term" value="F:catalytic activity"/>
    <property type="evidence" value="ECO:0007669"/>
    <property type="project" value="InterPro"/>
</dbReference>